<feature type="domain" description="Alpha-L-rhamnosidase C-terminal" evidence="7">
    <location>
        <begin position="805"/>
        <end position="872"/>
    </location>
</feature>
<dbReference type="Gene3D" id="2.60.420.10">
    <property type="entry name" value="Maltose phosphorylase, domain 3"/>
    <property type="match status" value="1"/>
</dbReference>
<dbReference type="AlphaFoldDB" id="A0A6P1EB41"/>
<evidence type="ECO:0000256" key="3">
    <source>
        <dbReference type="ARBA" id="ARBA00022801"/>
    </source>
</evidence>
<dbReference type="InterPro" id="IPR035398">
    <property type="entry name" value="Bac_rhamnosid_C"/>
</dbReference>
<dbReference type="Pfam" id="PF17389">
    <property type="entry name" value="Bac_rhamnosid6H"/>
    <property type="match status" value="1"/>
</dbReference>
<feature type="domain" description="Alpha-L-rhamnosidase six-hairpin glycosidase" evidence="6">
    <location>
        <begin position="454"/>
        <end position="791"/>
    </location>
</feature>
<evidence type="ECO:0000313" key="8">
    <source>
        <dbReference type="EMBL" id="QHB53012.1"/>
    </source>
</evidence>
<dbReference type="EMBL" id="CP047121">
    <property type="protein sequence ID" value="QHB53012.1"/>
    <property type="molecule type" value="Genomic_DNA"/>
</dbReference>
<evidence type="ECO:0000259" key="7">
    <source>
        <dbReference type="Pfam" id="PF17390"/>
    </source>
</evidence>
<comment type="catalytic activity">
    <reaction evidence="1">
        <text>Hydrolysis of terminal non-reducing alpha-L-rhamnose residues in alpha-L-rhamnosides.</text>
        <dbReference type="EC" id="3.2.1.40"/>
    </reaction>
</comment>
<dbReference type="GO" id="GO:0030596">
    <property type="term" value="F:alpha-L-rhamnosidase activity"/>
    <property type="evidence" value="ECO:0007669"/>
    <property type="project" value="UniProtKB-EC"/>
</dbReference>
<evidence type="ECO:0000259" key="4">
    <source>
        <dbReference type="Pfam" id="PF05592"/>
    </source>
</evidence>
<evidence type="ECO:0000259" key="5">
    <source>
        <dbReference type="Pfam" id="PF08531"/>
    </source>
</evidence>
<evidence type="ECO:0000256" key="2">
    <source>
        <dbReference type="ARBA" id="ARBA00012652"/>
    </source>
</evidence>
<proteinExistence type="predicted"/>
<dbReference type="SUPFAM" id="SSF48208">
    <property type="entry name" value="Six-hairpin glycosidases"/>
    <property type="match status" value="1"/>
</dbReference>
<dbReference type="InterPro" id="IPR008902">
    <property type="entry name" value="Rhamnosid_concanavalin"/>
</dbReference>
<dbReference type="InterPro" id="IPR008928">
    <property type="entry name" value="6-hairpin_glycosidase_sf"/>
</dbReference>
<keyword evidence="3 8" id="KW-0378">Hydrolase</keyword>
<dbReference type="Gene3D" id="2.60.40.10">
    <property type="entry name" value="Immunoglobulins"/>
    <property type="match status" value="1"/>
</dbReference>
<feature type="domain" description="Bacterial alpha-L-rhamnosidase N-terminal" evidence="5">
    <location>
        <begin position="181"/>
        <end position="318"/>
    </location>
</feature>
<dbReference type="GO" id="GO:0005975">
    <property type="term" value="P:carbohydrate metabolic process"/>
    <property type="evidence" value="ECO:0007669"/>
    <property type="project" value="InterPro"/>
</dbReference>
<dbReference type="Pfam" id="PF25788">
    <property type="entry name" value="Ig_Rha78A_N"/>
    <property type="match status" value="1"/>
</dbReference>
<dbReference type="Pfam" id="PF05592">
    <property type="entry name" value="Bac_rhamnosid"/>
    <property type="match status" value="1"/>
</dbReference>
<dbReference type="Gene3D" id="1.50.10.10">
    <property type="match status" value="1"/>
</dbReference>
<dbReference type="Pfam" id="PF17390">
    <property type="entry name" value="Bac_rhamnosid_C"/>
    <property type="match status" value="1"/>
</dbReference>
<gene>
    <name evidence="8" type="ORF">GQR93_12850</name>
</gene>
<dbReference type="EC" id="3.2.1.40" evidence="2"/>
<dbReference type="SMR" id="A0A6P1EB41"/>
<dbReference type="RefSeq" id="WP_003553220.1">
    <property type="nucleotide sequence ID" value="NZ_CABKOL010000104.1"/>
</dbReference>
<evidence type="ECO:0000313" key="9">
    <source>
        <dbReference type="Proteomes" id="UP000465035"/>
    </source>
</evidence>
<dbReference type="PANTHER" id="PTHR33307:SF6">
    <property type="entry name" value="ALPHA-RHAMNOSIDASE (EUROFUNG)-RELATED"/>
    <property type="match status" value="1"/>
</dbReference>
<evidence type="ECO:0000256" key="1">
    <source>
        <dbReference type="ARBA" id="ARBA00001445"/>
    </source>
</evidence>
<dbReference type="Gene3D" id="2.60.120.260">
    <property type="entry name" value="Galactose-binding domain-like"/>
    <property type="match status" value="2"/>
</dbReference>
<dbReference type="InterPro" id="IPR012341">
    <property type="entry name" value="6hp_glycosidase-like_sf"/>
</dbReference>
<dbReference type="InterPro" id="IPR035396">
    <property type="entry name" value="Bac_rhamnosid6H"/>
</dbReference>
<dbReference type="InterPro" id="IPR013737">
    <property type="entry name" value="Bac_rhamnosid_N"/>
</dbReference>
<feature type="domain" description="Alpha-L-rhamnosidase concanavalin-like" evidence="4">
    <location>
        <begin position="349"/>
        <end position="446"/>
    </location>
</feature>
<organism evidence="8 9">
    <name type="scientific">Lentilactobacillus hilgardii</name>
    <name type="common">Lactobacillus hilgardii</name>
    <dbReference type="NCBI Taxonomy" id="1588"/>
    <lineage>
        <taxon>Bacteria</taxon>
        <taxon>Bacillati</taxon>
        <taxon>Bacillota</taxon>
        <taxon>Bacilli</taxon>
        <taxon>Lactobacillales</taxon>
        <taxon>Lactobacillaceae</taxon>
        <taxon>Lentilactobacillus</taxon>
    </lineage>
</organism>
<dbReference type="GeneID" id="69059263"/>
<dbReference type="Pfam" id="PF08531">
    <property type="entry name" value="Bac_rhamnosid_N"/>
    <property type="match status" value="1"/>
</dbReference>
<accession>A0A6P1EB41</accession>
<reference evidence="8 9" key="1">
    <citation type="submission" date="2019-12" db="EMBL/GenBank/DDBJ databases">
        <title>Lactobacillus hilgardii FLUB.</title>
        <authorList>
            <person name="Gustaw K."/>
        </authorList>
    </citation>
    <scope>NUCLEOTIDE SEQUENCE [LARGE SCALE GENOMIC DNA]</scope>
    <source>
        <strain evidence="8 9">FLUB</strain>
    </source>
</reference>
<sequence length="914" mass="103705">MVDTDQKLLMPTHLNVNLLSFAYNVEQSPVFSWWDHSRLSNSYQTAFQIVVSKRLHELANQTYLFNSGWVAVTNNTAVKLAQLSSLLQAGELYYWQVRIKDNHGNISDFSEPNKFICDDKLNESPKGIWSSKTSTVDQELPKLGNVAFIRSPQITLNSAEIDTAVITAFSRGNEPLFAQGFDLFMNGRSVGVGSARPQADYDGSDQTGIYYNKYDVTEFIKNGKNVISSLATASSMRKAFWCQLDVYRTDGTKKRVIVTDSSWKALDGSSAFGDFGVKMRSLYFGQVSENVDMRYYPQNWTTVNFQDDGWDNAWVNPNVMVNTSERLVPYRSENTLRIDSHQPTKKISKLGPQNYLIDLGKEIIGGVNVHLDSQLLQRVTVLMGEQLKDDGHVRHHLACGPDYVENWTLVQGENSFTTLQMKNYRYIELVGFKGDLKLNDINGWAMEQAFSETESSFESDNDLLNREYELSKYSIKATNQDVFVDSQARERRPYEGDLLVNGNTSYVVSSHYSLGRHSLDYLIDNPTWPEDYKLFNVEMAWLDYLYTGNDELLHDRYDDLKVKFNRGKGADSFDGAAHDFMGTLRNGKGIDNFDEQVGLVTNDGLIDWPIRERDGFVEGEYNTPFNAIYFGTYRMMSKIAKVTNHPNDVRFYEQRANRIKQQLIDKLYDPQTGRFYDSLNKDLSVNKHTSHHASAYALCYGVYDGQNMADKISKFVANDGEFIGSVYFIYFMLKGLIDSGHANDAITLLTNDDNRKDKKTFAAILDQLNATIAPEAWSNAYKPNLTLSHPWGATPGLTIVQGIMGINPIKPGFETFRIKIRPGNLSYLRVTTPSSRGIIKAKYKRENRHVQINVDIPMNTEAVIDLEKGSQTVVIQDIDGNQLSGDLSTENRVTLSSGKYQISYELLRSKQLHV</sequence>
<evidence type="ECO:0000259" key="6">
    <source>
        <dbReference type="Pfam" id="PF17389"/>
    </source>
</evidence>
<name>A0A6P1EB41_LENHI</name>
<dbReference type="PANTHER" id="PTHR33307">
    <property type="entry name" value="ALPHA-RHAMNOSIDASE (EUROFUNG)"/>
    <property type="match status" value="1"/>
</dbReference>
<dbReference type="Proteomes" id="UP000465035">
    <property type="component" value="Chromosome"/>
</dbReference>
<dbReference type="InterPro" id="IPR016007">
    <property type="entry name" value="Alpha_rhamnosid"/>
</dbReference>
<protein>
    <recommendedName>
        <fullName evidence="2">alpha-L-rhamnosidase</fullName>
        <ecNumber evidence="2">3.2.1.40</ecNumber>
    </recommendedName>
</protein>
<dbReference type="InterPro" id="IPR013783">
    <property type="entry name" value="Ig-like_fold"/>
</dbReference>